<evidence type="ECO:0008006" key="3">
    <source>
        <dbReference type="Google" id="ProtNLM"/>
    </source>
</evidence>
<reference evidence="1 2" key="1">
    <citation type="submission" date="2023-11" db="EMBL/GenBank/DDBJ databases">
        <authorList>
            <person name="Cook R."/>
            <person name="Crisci M."/>
            <person name="Pye H."/>
            <person name="Adriaenssens E."/>
            <person name="Santini J."/>
        </authorList>
    </citation>
    <scope>NUCLEOTIDE SEQUENCE [LARGE SCALE GENOMIC DNA]</scope>
    <source>
        <strain evidence="1">Lak_Megaphage_RVC_AP3_GC26</strain>
    </source>
</reference>
<accession>A0ABZ0Z0G6</accession>
<evidence type="ECO:0000313" key="2">
    <source>
        <dbReference type="Proteomes" id="UP001348805"/>
    </source>
</evidence>
<dbReference type="Proteomes" id="UP001348805">
    <property type="component" value="Segment"/>
</dbReference>
<keyword evidence="2" id="KW-1185">Reference proteome</keyword>
<organism evidence="1 2">
    <name type="scientific">phage Lak_Megaphage_RVC_AP3_GC26</name>
    <dbReference type="NCBI Taxonomy" id="3109225"/>
    <lineage>
        <taxon>Viruses</taxon>
        <taxon>Duplodnaviria</taxon>
        <taxon>Heunggongvirae</taxon>
        <taxon>Uroviricota</taxon>
        <taxon>Caudoviricetes</taxon>
        <taxon>Caudoviricetes code 15 clade</taxon>
    </lineage>
</organism>
<dbReference type="EMBL" id="OR769219">
    <property type="protein sequence ID" value="WQJ51603.1"/>
    <property type="molecule type" value="Genomic_DNA"/>
</dbReference>
<sequence>MSGMAIKGSVPVRNFDAVYIASMVIDNLTHNCKDTDGNIMNFNACTLGSTGKKKDDDYSGDIDIAVELEFSDNNINAIENCIRNNICPVFSDNKPQIKVSSGFHIISFGVKWVSDIVQVDLMFSNDIEYSKFMYHSPDYRNNESNFKGLYRTNLLIDLASFIPTNIPDVYNDEHVLTDFWKYTLTYDKGLFLRHKTYKGKRGLLKNPVTVKEDDKFITNDINEIIKFILGETATFTDTNSFETLIDFVFSKNYKYDNIVTFNVLKEYLNDKRHKDKILDIISYINKAIVNWLDDSNKELYISCLTESLLKEIIFIKNYVKN</sequence>
<name>A0ABZ0Z0G6_9CAUD</name>
<evidence type="ECO:0000313" key="1">
    <source>
        <dbReference type="EMBL" id="WQJ51603.1"/>
    </source>
</evidence>
<proteinExistence type="predicted"/>
<protein>
    <recommendedName>
        <fullName evidence="3">Nucleotidyltransferase</fullName>
    </recommendedName>
</protein>